<comment type="caution">
    <text evidence="4">The sequence shown here is derived from an EMBL/GenBank/DDBJ whole genome shotgun (WGS) entry which is preliminary data.</text>
</comment>
<gene>
    <name evidence="4" type="ORF">TrST_g821</name>
</gene>
<dbReference type="AlphaFoldDB" id="A0A9W7CAI7"/>
<dbReference type="GO" id="GO:0004742">
    <property type="term" value="F:dihydrolipoyllysine-residue acetyltransferase activity"/>
    <property type="evidence" value="ECO:0007669"/>
    <property type="project" value="TreeGrafter"/>
</dbReference>
<dbReference type="InterPro" id="IPR011053">
    <property type="entry name" value="Single_hybrid_motif"/>
</dbReference>
<evidence type="ECO:0000313" key="5">
    <source>
        <dbReference type="Proteomes" id="UP001165085"/>
    </source>
</evidence>
<protein>
    <recommendedName>
        <fullName evidence="3">Lipoyl-binding domain-containing protein</fullName>
    </recommendedName>
</protein>
<keyword evidence="1" id="KW-0450">Lipoyl</keyword>
<organism evidence="4 5">
    <name type="scientific">Triparma strigata</name>
    <dbReference type="NCBI Taxonomy" id="1606541"/>
    <lineage>
        <taxon>Eukaryota</taxon>
        <taxon>Sar</taxon>
        <taxon>Stramenopiles</taxon>
        <taxon>Ochrophyta</taxon>
        <taxon>Bolidophyceae</taxon>
        <taxon>Parmales</taxon>
        <taxon>Triparmaceae</taxon>
        <taxon>Triparma</taxon>
    </lineage>
</organism>
<accession>A0A9W7CAI7</accession>
<reference evidence="5" key="1">
    <citation type="journal article" date="2023" name="Commun. Biol.">
        <title>Genome analysis of Parmales, the sister group of diatoms, reveals the evolutionary specialization of diatoms from phago-mixotrophs to photoautotrophs.</title>
        <authorList>
            <person name="Ban H."/>
            <person name="Sato S."/>
            <person name="Yoshikawa S."/>
            <person name="Yamada K."/>
            <person name="Nakamura Y."/>
            <person name="Ichinomiya M."/>
            <person name="Sato N."/>
            <person name="Blanc-Mathieu R."/>
            <person name="Endo H."/>
            <person name="Kuwata A."/>
            <person name="Ogata H."/>
        </authorList>
    </citation>
    <scope>NUCLEOTIDE SEQUENCE [LARGE SCALE GENOMIC DNA]</scope>
    <source>
        <strain evidence="5">NIES 3701</strain>
    </source>
</reference>
<dbReference type="Gene3D" id="2.40.50.100">
    <property type="match status" value="1"/>
</dbReference>
<dbReference type="InterPro" id="IPR045257">
    <property type="entry name" value="E2/Pdx1"/>
</dbReference>
<name>A0A9W7CAI7_9STRA</name>
<dbReference type="SUPFAM" id="SSF51230">
    <property type="entry name" value="Single hybrid motif"/>
    <property type="match status" value="1"/>
</dbReference>
<dbReference type="GO" id="GO:0045254">
    <property type="term" value="C:pyruvate dehydrogenase complex"/>
    <property type="evidence" value="ECO:0007669"/>
    <property type="project" value="InterPro"/>
</dbReference>
<keyword evidence="2" id="KW-0809">Transit peptide</keyword>
<evidence type="ECO:0000259" key="3">
    <source>
        <dbReference type="PROSITE" id="PS50968"/>
    </source>
</evidence>
<dbReference type="CDD" id="cd06849">
    <property type="entry name" value="lipoyl_domain"/>
    <property type="match status" value="1"/>
</dbReference>
<evidence type="ECO:0000313" key="4">
    <source>
        <dbReference type="EMBL" id="GMI01154.1"/>
    </source>
</evidence>
<keyword evidence="5" id="KW-1185">Reference proteome</keyword>
<dbReference type="Pfam" id="PF00364">
    <property type="entry name" value="Biotin_lipoyl"/>
    <property type="match status" value="1"/>
</dbReference>
<dbReference type="PANTHER" id="PTHR23151:SF90">
    <property type="entry name" value="DIHYDROLIPOYLLYSINE-RESIDUE ACETYLTRANSFERASE COMPONENT OF PYRUVATE DEHYDROGENASE COMPLEX, MITOCHONDRIAL-RELATED"/>
    <property type="match status" value="1"/>
</dbReference>
<dbReference type="Proteomes" id="UP001165085">
    <property type="component" value="Unassembled WGS sequence"/>
</dbReference>
<feature type="domain" description="Lipoyl-binding" evidence="3">
    <location>
        <begin position="1"/>
        <end position="64"/>
    </location>
</feature>
<dbReference type="InterPro" id="IPR000089">
    <property type="entry name" value="Biotin_lipoyl"/>
</dbReference>
<dbReference type="OrthoDB" id="537444at2759"/>
<dbReference type="PROSITE" id="PS00189">
    <property type="entry name" value="LIPOYL"/>
    <property type="match status" value="1"/>
</dbReference>
<dbReference type="EMBL" id="BRXY01000576">
    <property type="protein sequence ID" value="GMI01154.1"/>
    <property type="molecule type" value="Genomic_DNA"/>
</dbReference>
<sequence length="154" mass="16298">MEVGTLASWKVSEGQEFTAGDVLAEVETDKASIDFVTEDDGYVAKILVKDGEEVPVGAPVVVVVEREEDVGKFGDWKVVEEVVVVEEKVVETTVAATPTPAAVVPPTPAAVVTTSTPVAPSDITTEVVTSPMLESLRNVQAEYAKKYGTTGFNN</sequence>
<proteinExistence type="predicted"/>
<dbReference type="PROSITE" id="PS50968">
    <property type="entry name" value="BIOTINYL_LIPOYL"/>
    <property type="match status" value="1"/>
</dbReference>
<dbReference type="PANTHER" id="PTHR23151">
    <property type="entry name" value="DIHYDROLIPOAMIDE ACETYL/SUCCINYL-TRANSFERASE-RELATED"/>
    <property type="match status" value="1"/>
</dbReference>
<evidence type="ECO:0000256" key="2">
    <source>
        <dbReference type="ARBA" id="ARBA00022946"/>
    </source>
</evidence>
<dbReference type="InterPro" id="IPR003016">
    <property type="entry name" value="2-oxoA_DH_lipoyl-BS"/>
</dbReference>
<evidence type="ECO:0000256" key="1">
    <source>
        <dbReference type="ARBA" id="ARBA00022823"/>
    </source>
</evidence>
<dbReference type="GO" id="GO:0006086">
    <property type="term" value="P:pyruvate decarboxylation to acetyl-CoA"/>
    <property type="evidence" value="ECO:0007669"/>
    <property type="project" value="InterPro"/>
</dbReference>